<reference evidence="3" key="2">
    <citation type="submission" date="2025-08" db="UniProtKB">
        <authorList>
            <consortium name="RefSeq"/>
        </authorList>
    </citation>
    <scope>IDENTIFICATION</scope>
    <source>
        <tissue evidence="3">Leaf</tissue>
    </source>
</reference>
<keyword evidence="2" id="KW-1185">Reference proteome</keyword>
<evidence type="ECO:0000313" key="3">
    <source>
        <dbReference type="RefSeq" id="XP_048136954.1"/>
    </source>
</evidence>
<feature type="compositionally biased region" description="Basic and acidic residues" evidence="1">
    <location>
        <begin position="55"/>
        <end position="72"/>
    </location>
</feature>
<protein>
    <submittedName>
        <fullName evidence="3">Uncharacterized protein LOC125315605 isoform X2</fullName>
    </submittedName>
</protein>
<dbReference type="PANTHER" id="PTHR33333">
    <property type="entry name" value="ERYTHROCYTE MEMBRANE PROTEIN 1-LIKE"/>
    <property type="match status" value="1"/>
</dbReference>
<dbReference type="InterPro" id="IPR039926">
    <property type="entry name" value="Egg_app_1"/>
</dbReference>
<dbReference type="GeneID" id="125315605"/>
<name>A0ABM3HK21_9MYRT</name>
<feature type="compositionally biased region" description="Basic and acidic residues" evidence="1">
    <location>
        <begin position="1"/>
        <end position="18"/>
    </location>
</feature>
<sequence length="110" mass="11783">MGGSESKGREEDETRESSDTALAKESSATALAKGAIAGAAILALGAVSLMGDSSKSSEEKTMEDPLKEEKTMKAPGRSRRIARDDFERDPAAYFSGLRRDKQKEKSLATK</sequence>
<evidence type="ECO:0000256" key="1">
    <source>
        <dbReference type="SAM" id="MobiDB-lite"/>
    </source>
</evidence>
<feature type="region of interest" description="Disordered" evidence="1">
    <location>
        <begin position="50"/>
        <end position="87"/>
    </location>
</feature>
<organism evidence="2 3">
    <name type="scientific">Rhodamnia argentea</name>
    <dbReference type="NCBI Taxonomy" id="178133"/>
    <lineage>
        <taxon>Eukaryota</taxon>
        <taxon>Viridiplantae</taxon>
        <taxon>Streptophyta</taxon>
        <taxon>Embryophyta</taxon>
        <taxon>Tracheophyta</taxon>
        <taxon>Spermatophyta</taxon>
        <taxon>Magnoliopsida</taxon>
        <taxon>eudicotyledons</taxon>
        <taxon>Gunneridae</taxon>
        <taxon>Pentapetalae</taxon>
        <taxon>rosids</taxon>
        <taxon>malvids</taxon>
        <taxon>Myrtales</taxon>
        <taxon>Myrtaceae</taxon>
        <taxon>Myrtoideae</taxon>
        <taxon>Myrteae</taxon>
        <taxon>Australasian group</taxon>
        <taxon>Rhodamnia</taxon>
    </lineage>
</organism>
<dbReference type="RefSeq" id="XP_048136954.1">
    <property type="nucleotide sequence ID" value="XM_048280997.1"/>
</dbReference>
<dbReference type="Proteomes" id="UP000827889">
    <property type="component" value="Chromosome 1"/>
</dbReference>
<gene>
    <name evidence="3" type="primary">LOC125315605</name>
</gene>
<accession>A0ABM3HK21</accession>
<evidence type="ECO:0000313" key="2">
    <source>
        <dbReference type="Proteomes" id="UP000827889"/>
    </source>
</evidence>
<proteinExistence type="predicted"/>
<feature type="region of interest" description="Disordered" evidence="1">
    <location>
        <begin position="1"/>
        <end position="25"/>
    </location>
</feature>
<dbReference type="PANTHER" id="PTHR33333:SF43">
    <property type="match status" value="1"/>
</dbReference>
<reference evidence="2" key="1">
    <citation type="submission" date="2025-05" db="UniProtKB">
        <authorList>
            <consortium name="RefSeq"/>
        </authorList>
    </citation>
    <scope>NUCLEOTIDE SEQUENCE [LARGE SCALE GENOMIC DNA]</scope>
</reference>